<keyword evidence="4 6" id="KW-0408">Iron</keyword>
<dbReference type="InterPro" id="IPR001128">
    <property type="entry name" value="Cyt_P450"/>
</dbReference>
<dbReference type="InterPro" id="IPR017972">
    <property type="entry name" value="Cyt_P450_CS"/>
</dbReference>
<dbReference type="GO" id="GO:0004497">
    <property type="term" value="F:monooxygenase activity"/>
    <property type="evidence" value="ECO:0007669"/>
    <property type="project" value="UniProtKB-KW"/>
</dbReference>
<feature type="coiled-coil region" evidence="8">
    <location>
        <begin position="333"/>
        <end position="360"/>
    </location>
</feature>
<evidence type="ECO:0000256" key="3">
    <source>
        <dbReference type="ARBA" id="ARBA00023002"/>
    </source>
</evidence>
<name>A0A2K0TFL0_9HYPO</name>
<dbReference type="GO" id="GO:0020037">
    <property type="term" value="F:heme binding"/>
    <property type="evidence" value="ECO:0007669"/>
    <property type="project" value="InterPro"/>
</dbReference>
<evidence type="ECO:0000256" key="7">
    <source>
        <dbReference type="RuleBase" id="RU000461"/>
    </source>
</evidence>
<comment type="cofactor">
    <cofactor evidence="1 6">
        <name>heme</name>
        <dbReference type="ChEBI" id="CHEBI:30413"/>
    </cofactor>
</comment>
<dbReference type="CDD" id="cd20615">
    <property type="entry name" value="CYP_GliC-like"/>
    <property type="match status" value="1"/>
</dbReference>
<dbReference type="SUPFAM" id="SSF48264">
    <property type="entry name" value="Cytochrome P450"/>
    <property type="match status" value="1"/>
</dbReference>
<keyword evidence="6 7" id="KW-0349">Heme</keyword>
<dbReference type="PRINTS" id="PR00463">
    <property type="entry name" value="EP450I"/>
</dbReference>
<comment type="caution">
    <text evidence="10">The sequence shown here is derived from an EMBL/GenBank/DDBJ whole genome shotgun (WGS) entry which is preliminary data.</text>
</comment>
<dbReference type="Pfam" id="PF00067">
    <property type="entry name" value="p450"/>
    <property type="match status" value="1"/>
</dbReference>
<dbReference type="GO" id="GO:0005506">
    <property type="term" value="F:iron ion binding"/>
    <property type="evidence" value="ECO:0007669"/>
    <property type="project" value="InterPro"/>
</dbReference>
<sequence length="508" mass="58155">MIFQLYESSPGLLAVGVVLSLATVAVLTIRIWGDFVGNAILSTFNGGVLSTGRAAPGPQWQWPNGQFADKFLNGAARSEEWRKYGPVYRVWAGPKPEIVLTTPEDLKVFHTDSDKHTKPLDGNFGWFFDKVLGRCVGLLSLDEWKNMRRVVDPSFTHGASVKRISVTESDARAFVENLHTISNEGAEIAKTKGRFTVPAMAAFMKFPFIFTAEVVYGNMTEAEKEELWAIAEKRQALLPFFFKGSFYRTSYLKWFDRPAYNQLQEFLDSWAEFNTRMARSRREQGLPLPIVTYWDEYLQGNITLEQVTHTLDEMLFANLDVTTHVLTWAITLVADHENVKKELREEIEAHKDNLQEYITNVNTHLHRCYYESLRLRPIAVFSIGESAPSVKNFRGIHVKPNTMVLVDTYAINVRNPFWGPNSEEYDPNRFRNLKSTDLRYNLFVFGFGYRKCLGQYLAGHMVKAILVHLFSQYDVKIIDGRKGKADYDIDKTTWVPVADVTVELTKLQ</sequence>
<keyword evidence="3 7" id="KW-0560">Oxidoreductase</keyword>
<keyword evidence="2 6" id="KW-0479">Metal-binding</keyword>
<evidence type="ECO:0000256" key="9">
    <source>
        <dbReference type="SAM" id="Phobius"/>
    </source>
</evidence>
<feature type="transmembrane region" description="Helical" evidence="9">
    <location>
        <begin position="12"/>
        <end position="33"/>
    </location>
</feature>
<evidence type="ECO:0000256" key="1">
    <source>
        <dbReference type="ARBA" id="ARBA00001971"/>
    </source>
</evidence>
<keyword evidence="9" id="KW-0472">Membrane</keyword>
<reference evidence="10 11" key="1">
    <citation type="submission" date="2017-02" db="EMBL/GenBank/DDBJ databases">
        <title>Genomes of Trichoderma spp. with biocontrol activity.</title>
        <authorList>
            <person name="Gardiner D."/>
            <person name="Kazan K."/>
            <person name="Vos C."/>
            <person name="Harvey P."/>
        </authorList>
    </citation>
    <scope>NUCLEOTIDE SEQUENCE [LARGE SCALE GENOMIC DNA]</scope>
    <source>
        <strain evidence="10 11">A5MH</strain>
    </source>
</reference>
<organism evidence="10 11">
    <name type="scientific">Trichoderma gamsii</name>
    <dbReference type="NCBI Taxonomy" id="398673"/>
    <lineage>
        <taxon>Eukaryota</taxon>
        <taxon>Fungi</taxon>
        <taxon>Dikarya</taxon>
        <taxon>Ascomycota</taxon>
        <taxon>Pezizomycotina</taxon>
        <taxon>Sordariomycetes</taxon>
        <taxon>Hypocreomycetidae</taxon>
        <taxon>Hypocreales</taxon>
        <taxon>Hypocreaceae</taxon>
        <taxon>Trichoderma</taxon>
    </lineage>
</organism>
<dbReference type="PANTHER" id="PTHR24303:SF31">
    <property type="entry name" value="CYTOCHROME P450 307A1-RELATED"/>
    <property type="match status" value="1"/>
</dbReference>
<dbReference type="GO" id="GO:0016705">
    <property type="term" value="F:oxidoreductase activity, acting on paired donors, with incorporation or reduction of molecular oxygen"/>
    <property type="evidence" value="ECO:0007669"/>
    <property type="project" value="InterPro"/>
</dbReference>
<dbReference type="InterPro" id="IPR036396">
    <property type="entry name" value="Cyt_P450_sf"/>
</dbReference>
<comment type="similarity">
    <text evidence="7">Belongs to the cytochrome P450 family.</text>
</comment>
<dbReference type="AlphaFoldDB" id="A0A2K0TFL0"/>
<evidence type="ECO:0000256" key="2">
    <source>
        <dbReference type="ARBA" id="ARBA00022723"/>
    </source>
</evidence>
<evidence type="ECO:0000313" key="11">
    <source>
        <dbReference type="Proteomes" id="UP000236546"/>
    </source>
</evidence>
<dbReference type="EMBL" id="MTYH01000035">
    <property type="protein sequence ID" value="PNP44312.1"/>
    <property type="molecule type" value="Genomic_DNA"/>
</dbReference>
<dbReference type="Gene3D" id="1.10.630.10">
    <property type="entry name" value="Cytochrome P450"/>
    <property type="match status" value="1"/>
</dbReference>
<dbReference type="PANTHER" id="PTHR24303">
    <property type="entry name" value="HEME-BINDING MONOOXYGENASE FAMILY"/>
    <property type="match status" value="1"/>
</dbReference>
<evidence type="ECO:0000256" key="5">
    <source>
        <dbReference type="ARBA" id="ARBA00023033"/>
    </source>
</evidence>
<keyword evidence="8" id="KW-0175">Coiled coil</keyword>
<accession>A0A2K0TFL0</accession>
<dbReference type="InterPro" id="IPR002401">
    <property type="entry name" value="Cyt_P450_E_grp-I"/>
</dbReference>
<evidence type="ECO:0000256" key="8">
    <source>
        <dbReference type="SAM" id="Coils"/>
    </source>
</evidence>
<evidence type="ECO:0000256" key="4">
    <source>
        <dbReference type="ARBA" id="ARBA00023004"/>
    </source>
</evidence>
<keyword evidence="9" id="KW-1133">Transmembrane helix</keyword>
<evidence type="ECO:0008006" key="12">
    <source>
        <dbReference type="Google" id="ProtNLM"/>
    </source>
</evidence>
<keyword evidence="5 7" id="KW-0503">Monooxygenase</keyword>
<feature type="binding site" description="axial binding residue" evidence="6">
    <location>
        <position position="452"/>
    </location>
    <ligand>
        <name>heme</name>
        <dbReference type="ChEBI" id="CHEBI:30413"/>
    </ligand>
    <ligandPart>
        <name>Fe</name>
        <dbReference type="ChEBI" id="CHEBI:18248"/>
    </ligandPart>
</feature>
<keyword evidence="9" id="KW-0812">Transmembrane</keyword>
<evidence type="ECO:0000313" key="10">
    <source>
        <dbReference type="EMBL" id="PNP44312.1"/>
    </source>
</evidence>
<evidence type="ECO:0000256" key="6">
    <source>
        <dbReference type="PIRSR" id="PIRSR602401-1"/>
    </source>
</evidence>
<proteinExistence type="inferred from homology"/>
<gene>
    <name evidence="10" type="ORF">TGAMA5MH_03918</name>
</gene>
<dbReference type="PROSITE" id="PS00086">
    <property type="entry name" value="CYTOCHROME_P450"/>
    <property type="match status" value="1"/>
</dbReference>
<dbReference type="Proteomes" id="UP000236546">
    <property type="component" value="Unassembled WGS sequence"/>
</dbReference>
<dbReference type="OrthoDB" id="2789670at2759"/>
<protein>
    <recommendedName>
        <fullName evidence="12">Cytochrome P450</fullName>
    </recommendedName>
</protein>